<evidence type="ECO:0000313" key="1">
    <source>
        <dbReference type="EMBL" id="CAB4634433.1"/>
    </source>
</evidence>
<reference evidence="1" key="1">
    <citation type="submission" date="2020-05" db="EMBL/GenBank/DDBJ databases">
        <authorList>
            <person name="Chiriac C."/>
            <person name="Salcher M."/>
            <person name="Ghai R."/>
            <person name="Kavagutti S V."/>
        </authorList>
    </citation>
    <scope>NUCLEOTIDE SEQUENCE</scope>
</reference>
<name>A0A6J6JDI8_9ZZZZ</name>
<sequence length="93" mass="9573">MVTDKPRAKGRGILVASFSVIAGAISKIPDVANTDKPNPYSTASHGSAIKRIIAAIARAFSAQVLLPNETMTITLAVITAALRTLGSGPTNIT</sequence>
<protein>
    <submittedName>
        <fullName evidence="1">Unannotated protein</fullName>
    </submittedName>
</protein>
<accession>A0A6J6JDI8</accession>
<dbReference type="EMBL" id="CAEZVU010000061">
    <property type="protein sequence ID" value="CAB4634433.1"/>
    <property type="molecule type" value="Genomic_DNA"/>
</dbReference>
<dbReference type="AlphaFoldDB" id="A0A6J6JDI8"/>
<gene>
    <name evidence="1" type="ORF">UFOPK2132_00432</name>
</gene>
<proteinExistence type="predicted"/>
<organism evidence="1">
    <name type="scientific">freshwater metagenome</name>
    <dbReference type="NCBI Taxonomy" id="449393"/>
    <lineage>
        <taxon>unclassified sequences</taxon>
        <taxon>metagenomes</taxon>
        <taxon>ecological metagenomes</taxon>
    </lineage>
</organism>